<reference evidence="1" key="1">
    <citation type="submission" date="2021-02" db="EMBL/GenBank/DDBJ databases">
        <authorList>
            <person name="Cremers G."/>
            <person name="Picone N."/>
        </authorList>
    </citation>
    <scope>NUCLEOTIDE SEQUENCE</scope>
    <source>
        <strain evidence="1">PQ17</strain>
    </source>
</reference>
<dbReference type="AlphaFoldDB" id="A0A8J2BP11"/>
<evidence type="ECO:0000313" key="1">
    <source>
        <dbReference type="EMBL" id="CAF0695400.1"/>
    </source>
</evidence>
<sequence>MEVEGNGVRDVIARKNRLTLERSGPAGRTGWLLPRRYWPRSPKTITQRADLVKLGNPVGWGSLLRLNPKIFWSTGSNLKGRFWWKRKERSGIPEKEAIDKWYLLVPHVSLPEAFPGKALTHYERLAEV</sequence>
<dbReference type="Proteomes" id="UP000663859">
    <property type="component" value="Unassembled WGS sequence"/>
</dbReference>
<comment type="caution">
    <text evidence="1">The sequence shown here is derived from an EMBL/GenBank/DDBJ whole genome shotgun (WGS) entry which is preliminary data.</text>
</comment>
<accession>A0A8J2BP11</accession>
<proteinExistence type="predicted"/>
<dbReference type="EMBL" id="CAJNOB010000011">
    <property type="protein sequence ID" value="CAF0695400.1"/>
    <property type="molecule type" value="Genomic_DNA"/>
</dbReference>
<evidence type="ECO:0000313" key="2">
    <source>
        <dbReference type="Proteomes" id="UP000663859"/>
    </source>
</evidence>
<name>A0A8J2BP11_9BACT</name>
<keyword evidence="2" id="KW-1185">Reference proteome</keyword>
<organism evidence="1 2">
    <name type="scientific">Candidatus Methylacidithermus pantelleriae</name>
    <dbReference type="NCBI Taxonomy" id="2744239"/>
    <lineage>
        <taxon>Bacteria</taxon>
        <taxon>Pseudomonadati</taxon>
        <taxon>Verrucomicrobiota</taxon>
        <taxon>Methylacidiphilae</taxon>
        <taxon>Methylacidiphilales</taxon>
        <taxon>Methylacidiphilaceae</taxon>
        <taxon>Candidatus Methylacidithermus</taxon>
    </lineage>
</organism>
<protein>
    <submittedName>
        <fullName evidence="1">Uncharacterized protein</fullName>
    </submittedName>
</protein>
<gene>
    <name evidence="1" type="ORF">MPNT_190029</name>
</gene>